<dbReference type="GO" id="GO:0004867">
    <property type="term" value="F:serine-type endopeptidase inhibitor activity"/>
    <property type="evidence" value="ECO:0007669"/>
    <property type="project" value="UniProtKB-KW"/>
</dbReference>
<keyword evidence="2" id="KW-0722">Serine protease inhibitor</keyword>
<dbReference type="Proteomes" id="UP000299084">
    <property type="component" value="Unassembled WGS sequence"/>
</dbReference>
<dbReference type="PANTHER" id="PTHR47247:SF1">
    <property type="entry name" value="KUNITZ-TYPE PROTEASE INHIBITOR 2"/>
    <property type="match status" value="1"/>
</dbReference>
<gene>
    <name evidence="5" type="ORF">Cadr_000016605</name>
</gene>
<dbReference type="PANTHER" id="PTHR47247">
    <property type="entry name" value="KUNITZ-TYPE PROTEASE INHIBITOR 2"/>
    <property type="match status" value="1"/>
</dbReference>
<dbReference type="InterPro" id="IPR020901">
    <property type="entry name" value="Prtase_inh_Kunz-CS"/>
</dbReference>
<dbReference type="InterPro" id="IPR002223">
    <property type="entry name" value="Kunitz_BPTI"/>
</dbReference>
<evidence type="ECO:0000256" key="3">
    <source>
        <dbReference type="ARBA" id="ARBA00023157"/>
    </source>
</evidence>
<accession>A0A5N4DER4</accession>
<dbReference type="PROSITE" id="PS50279">
    <property type="entry name" value="BPTI_KUNITZ_2"/>
    <property type="match status" value="1"/>
</dbReference>
<keyword evidence="6" id="KW-1185">Reference proteome</keyword>
<keyword evidence="3" id="KW-1015">Disulfide bond</keyword>
<dbReference type="InterPro" id="IPR036880">
    <property type="entry name" value="Kunitz_BPTI_sf"/>
</dbReference>
<dbReference type="SUPFAM" id="SSF57362">
    <property type="entry name" value="BPTI-like"/>
    <property type="match status" value="1"/>
</dbReference>
<dbReference type="AlphaFoldDB" id="A0A5N4DER4"/>
<evidence type="ECO:0000259" key="4">
    <source>
        <dbReference type="PROSITE" id="PS50279"/>
    </source>
</evidence>
<sequence length="117" mass="12846">MCHPRVLPSLKIVGRCWAAIPRWSYNVTDRYCQQFVYGGCEGNDDNYMTKEECLAKYAGVTENTIDGPATSRNGAHSSVPSVLRNQDADDLSSDIFNYALPMAVTGPCHAAFPTLVL</sequence>
<reference evidence="5 6" key="1">
    <citation type="journal article" date="2019" name="Mol. Ecol. Resour.">
        <title>Improving Illumina assemblies with Hi-C and long reads: an example with the North African dromedary.</title>
        <authorList>
            <person name="Elbers J.P."/>
            <person name="Rogers M.F."/>
            <person name="Perelman P.L."/>
            <person name="Proskuryakova A.A."/>
            <person name="Serdyukova N.A."/>
            <person name="Johnson W.E."/>
            <person name="Horin P."/>
            <person name="Corander J."/>
            <person name="Murphy D."/>
            <person name="Burger P.A."/>
        </authorList>
    </citation>
    <scope>NUCLEOTIDE SEQUENCE [LARGE SCALE GENOMIC DNA]</scope>
    <source>
        <strain evidence="5">Drom800</strain>
        <tissue evidence="5">Blood</tissue>
    </source>
</reference>
<proteinExistence type="predicted"/>
<organism evidence="5 6">
    <name type="scientific">Camelus dromedarius</name>
    <name type="common">Dromedary</name>
    <name type="synonym">Arabian camel</name>
    <dbReference type="NCBI Taxonomy" id="9838"/>
    <lineage>
        <taxon>Eukaryota</taxon>
        <taxon>Metazoa</taxon>
        <taxon>Chordata</taxon>
        <taxon>Craniata</taxon>
        <taxon>Vertebrata</taxon>
        <taxon>Euteleostomi</taxon>
        <taxon>Mammalia</taxon>
        <taxon>Eutheria</taxon>
        <taxon>Laurasiatheria</taxon>
        <taxon>Artiodactyla</taxon>
        <taxon>Tylopoda</taxon>
        <taxon>Camelidae</taxon>
        <taxon>Camelus</taxon>
    </lineage>
</organism>
<evidence type="ECO:0000256" key="2">
    <source>
        <dbReference type="ARBA" id="ARBA00022900"/>
    </source>
</evidence>
<evidence type="ECO:0000313" key="5">
    <source>
        <dbReference type="EMBL" id="KAB1269600.1"/>
    </source>
</evidence>
<name>A0A5N4DER4_CAMDR</name>
<evidence type="ECO:0000313" key="6">
    <source>
        <dbReference type="Proteomes" id="UP000299084"/>
    </source>
</evidence>
<dbReference type="PROSITE" id="PS00280">
    <property type="entry name" value="BPTI_KUNITZ_1"/>
    <property type="match status" value="1"/>
</dbReference>
<protein>
    <submittedName>
        <fullName evidence="5">Kunitz-type protease inhibitor 2</fullName>
    </submittedName>
</protein>
<dbReference type="Pfam" id="PF00014">
    <property type="entry name" value="Kunitz_BPTI"/>
    <property type="match status" value="1"/>
</dbReference>
<dbReference type="SMART" id="SM00131">
    <property type="entry name" value="KU"/>
    <property type="match status" value="1"/>
</dbReference>
<evidence type="ECO:0000256" key="1">
    <source>
        <dbReference type="ARBA" id="ARBA00022690"/>
    </source>
</evidence>
<dbReference type="EMBL" id="JWIN03000012">
    <property type="protein sequence ID" value="KAB1269600.1"/>
    <property type="molecule type" value="Genomic_DNA"/>
</dbReference>
<feature type="domain" description="BPTI/Kunitz inhibitor" evidence="4">
    <location>
        <begin position="2"/>
        <end position="53"/>
    </location>
</feature>
<keyword evidence="1" id="KW-0646">Protease inhibitor</keyword>
<comment type="caution">
    <text evidence="5">The sequence shown here is derived from an EMBL/GenBank/DDBJ whole genome shotgun (WGS) entry which is preliminary data.</text>
</comment>
<dbReference type="Gene3D" id="4.10.410.10">
    <property type="entry name" value="Pancreatic trypsin inhibitor Kunitz domain"/>
    <property type="match status" value="1"/>
</dbReference>